<dbReference type="GO" id="GO:0003700">
    <property type="term" value="F:DNA-binding transcription factor activity"/>
    <property type="evidence" value="ECO:0007669"/>
    <property type="project" value="InterPro"/>
</dbReference>
<sequence length="229" mass="25007">MARMDMETRQAYAACAKAIVEGRMDLDGADASGFSVDEPVFNVTQTAQLVLIHPQTLRQYDRVGLVVASRTEGGSRRYTLRDIDRIMASQHLIQDEGVNLSGVAHILELMEENRQLRRQIRRMKQPAGASIFAAGMDGEVVEVLRSNRERARAMARAAGLMDEASGSGSDEGQSQEQEQGGGALVRYRVRPARPARPVQSVRGRFLPVGAAGGLVIEITDGEDEEGLEE</sequence>
<accession>A0A261F022</accession>
<dbReference type="InterPro" id="IPR000551">
    <property type="entry name" value="MerR-type_HTH_dom"/>
</dbReference>
<evidence type="ECO:0000256" key="2">
    <source>
        <dbReference type="SAM" id="MobiDB-lite"/>
    </source>
</evidence>
<proteinExistence type="predicted"/>
<dbReference type="Pfam" id="PF13411">
    <property type="entry name" value="MerR_1"/>
    <property type="match status" value="1"/>
</dbReference>
<dbReference type="PANTHER" id="PTHR30204:SF58">
    <property type="entry name" value="HTH-TYPE TRANSCRIPTIONAL REGULATOR YFMP"/>
    <property type="match status" value="1"/>
</dbReference>
<dbReference type="PANTHER" id="PTHR30204">
    <property type="entry name" value="REDOX-CYCLING DRUG-SENSING TRANSCRIPTIONAL ACTIVATOR SOXR"/>
    <property type="match status" value="1"/>
</dbReference>
<keyword evidence="1" id="KW-0238">DNA-binding</keyword>
<gene>
    <name evidence="4" type="ORF">ALMA_1525</name>
</gene>
<keyword evidence="5" id="KW-1185">Reference proteome</keyword>
<dbReference type="NCBIfam" id="NF047375">
    <property type="entry name" value="HeatShock_HspR"/>
    <property type="match status" value="1"/>
</dbReference>
<dbReference type="PROSITE" id="PS50937">
    <property type="entry name" value="HTH_MERR_2"/>
    <property type="match status" value="1"/>
</dbReference>
<feature type="compositionally biased region" description="Low complexity" evidence="2">
    <location>
        <begin position="157"/>
        <end position="178"/>
    </location>
</feature>
<evidence type="ECO:0000313" key="4">
    <source>
        <dbReference type="EMBL" id="OZG52472.1"/>
    </source>
</evidence>
<dbReference type="Proteomes" id="UP000243657">
    <property type="component" value="Unassembled WGS sequence"/>
</dbReference>
<dbReference type="EMBL" id="MWWT01000010">
    <property type="protein sequence ID" value="OZG52472.1"/>
    <property type="molecule type" value="Genomic_DNA"/>
</dbReference>
<comment type="caution">
    <text evidence="4">The sequence shown here is derived from an EMBL/GenBank/DDBJ whole genome shotgun (WGS) entry which is preliminary data.</text>
</comment>
<feature type="region of interest" description="Disordered" evidence="2">
    <location>
        <begin position="157"/>
        <end position="196"/>
    </location>
</feature>
<dbReference type="InterPro" id="IPR047057">
    <property type="entry name" value="MerR_fam"/>
</dbReference>
<dbReference type="InterPro" id="IPR009061">
    <property type="entry name" value="DNA-bd_dom_put_sf"/>
</dbReference>
<dbReference type="AlphaFoldDB" id="A0A261F022"/>
<evidence type="ECO:0000256" key="1">
    <source>
        <dbReference type="ARBA" id="ARBA00023125"/>
    </source>
</evidence>
<protein>
    <submittedName>
        <fullName evidence="4">Transcriptional regulator, MerR family</fullName>
    </submittedName>
</protein>
<evidence type="ECO:0000259" key="3">
    <source>
        <dbReference type="PROSITE" id="PS50937"/>
    </source>
</evidence>
<reference evidence="4 5" key="1">
    <citation type="journal article" date="2017" name="BMC Genomics">
        <title>Comparative genomic and phylogenomic analyses of the Bifidobacteriaceae family.</title>
        <authorList>
            <person name="Lugli G.A."/>
            <person name="Milani C."/>
            <person name="Turroni F."/>
            <person name="Duranti S."/>
            <person name="Mancabelli L."/>
            <person name="Mangifesta M."/>
            <person name="Ferrario C."/>
            <person name="Modesto M."/>
            <person name="Mattarelli P."/>
            <person name="Jiri K."/>
            <person name="van Sinderen D."/>
            <person name="Ventura M."/>
        </authorList>
    </citation>
    <scope>NUCLEOTIDE SEQUENCE [LARGE SCALE GENOMIC DNA]</scope>
    <source>
        <strain evidence="4 5">DSM 24762</strain>
    </source>
</reference>
<dbReference type="SMART" id="SM00422">
    <property type="entry name" value="HTH_MERR"/>
    <property type="match status" value="1"/>
</dbReference>
<dbReference type="GO" id="GO:0003677">
    <property type="term" value="F:DNA binding"/>
    <property type="evidence" value="ECO:0007669"/>
    <property type="project" value="UniProtKB-KW"/>
</dbReference>
<name>A0A261F022_9BIFI</name>
<dbReference type="Gene3D" id="1.10.1660.10">
    <property type="match status" value="1"/>
</dbReference>
<dbReference type="SUPFAM" id="SSF46955">
    <property type="entry name" value="Putative DNA-binding domain"/>
    <property type="match status" value="1"/>
</dbReference>
<evidence type="ECO:0000313" key="5">
    <source>
        <dbReference type="Proteomes" id="UP000243657"/>
    </source>
</evidence>
<organism evidence="4 5">
    <name type="scientific">Alloscardovia macacae</name>
    <dbReference type="NCBI Taxonomy" id="1160091"/>
    <lineage>
        <taxon>Bacteria</taxon>
        <taxon>Bacillati</taxon>
        <taxon>Actinomycetota</taxon>
        <taxon>Actinomycetes</taxon>
        <taxon>Bifidobacteriales</taxon>
        <taxon>Bifidobacteriaceae</taxon>
        <taxon>Alloscardovia</taxon>
    </lineage>
</organism>
<feature type="domain" description="HTH merR-type" evidence="3">
    <location>
        <begin position="52"/>
        <end position="109"/>
    </location>
</feature>